<feature type="domain" description="Exodeoxyribonuclease X-like C-terminal" evidence="1">
    <location>
        <begin position="39"/>
        <end position="63"/>
    </location>
</feature>
<organism evidence="2">
    <name type="scientific">marine sediment metagenome</name>
    <dbReference type="NCBI Taxonomy" id="412755"/>
    <lineage>
        <taxon>unclassified sequences</taxon>
        <taxon>metagenomes</taxon>
        <taxon>ecological metagenomes</taxon>
    </lineage>
</organism>
<evidence type="ECO:0000313" key="2">
    <source>
        <dbReference type="EMBL" id="GAG48326.1"/>
    </source>
</evidence>
<dbReference type="InterPro" id="IPR046768">
    <property type="entry name" value="ExoX-like_C"/>
</dbReference>
<evidence type="ECO:0000259" key="1">
    <source>
        <dbReference type="Pfam" id="PF20600"/>
    </source>
</evidence>
<dbReference type="AlphaFoldDB" id="X0ZJ32"/>
<dbReference type="EMBL" id="BARS01055714">
    <property type="protein sequence ID" value="GAG48326.1"/>
    <property type="molecule type" value="Genomic_DNA"/>
</dbReference>
<name>X0ZJ32_9ZZZZ</name>
<accession>X0ZJ32</accession>
<proteinExistence type="predicted"/>
<comment type="caution">
    <text evidence="2">The sequence shown here is derived from an EMBL/GenBank/DDBJ whole genome shotgun (WGS) entry which is preliminary data.</text>
</comment>
<sequence>MAKKTMVKLKRGKSGLLGGMGGAPGPMPYAEAKRELIPFGKHEGETIDEVMDKDPSYLVWLVNTDSDLMFWPRFKRAMETYMNEPAVIAELKGG</sequence>
<dbReference type="Pfam" id="PF20600">
    <property type="entry name" value="ExoX-like_C"/>
    <property type="match status" value="1"/>
</dbReference>
<protein>
    <recommendedName>
        <fullName evidence="1">Exodeoxyribonuclease X-like C-terminal domain-containing protein</fullName>
    </recommendedName>
</protein>
<reference evidence="2" key="1">
    <citation type="journal article" date="2014" name="Front. Microbiol.">
        <title>High frequency of phylogenetically diverse reductive dehalogenase-homologous genes in deep subseafloor sedimentary metagenomes.</title>
        <authorList>
            <person name="Kawai M."/>
            <person name="Futagami T."/>
            <person name="Toyoda A."/>
            <person name="Takaki Y."/>
            <person name="Nishi S."/>
            <person name="Hori S."/>
            <person name="Arai W."/>
            <person name="Tsubouchi T."/>
            <person name="Morono Y."/>
            <person name="Uchiyama I."/>
            <person name="Ito T."/>
            <person name="Fujiyama A."/>
            <person name="Inagaki F."/>
            <person name="Takami H."/>
        </authorList>
    </citation>
    <scope>NUCLEOTIDE SEQUENCE</scope>
    <source>
        <strain evidence="2">Expedition CK06-06</strain>
    </source>
</reference>
<gene>
    <name evidence="2" type="ORF">S01H1_82211</name>
</gene>